<evidence type="ECO:0000259" key="7">
    <source>
        <dbReference type="PROSITE" id="PS50110"/>
    </source>
</evidence>
<evidence type="ECO:0000256" key="4">
    <source>
        <dbReference type="ARBA" id="ARBA00023163"/>
    </source>
</evidence>
<dbReference type="InterPro" id="IPR002078">
    <property type="entry name" value="Sigma_54_int"/>
</dbReference>
<dbReference type="Proteomes" id="UP001597197">
    <property type="component" value="Unassembled WGS sequence"/>
</dbReference>
<dbReference type="RefSeq" id="WP_382313429.1">
    <property type="nucleotide sequence ID" value="NZ_JBHUFD010000003.1"/>
</dbReference>
<comment type="caution">
    <text evidence="8">The sequence shown here is derived from an EMBL/GenBank/DDBJ whole genome shotgun (WGS) entry which is preliminary data.</text>
</comment>
<dbReference type="PROSITE" id="PS00676">
    <property type="entry name" value="SIGMA54_INTERACT_2"/>
    <property type="match status" value="1"/>
</dbReference>
<dbReference type="SUPFAM" id="SSF52172">
    <property type="entry name" value="CheY-like"/>
    <property type="match status" value="1"/>
</dbReference>
<gene>
    <name evidence="8" type="ORF">ACFSDX_10940</name>
</gene>
<evidence type="ECO:0000256" key="5">
    <source>
        <dbReference type="PROSITE-ProRule" id="PRU00169"/>
    </source>
</evidence>
<proteinExistence type="predicted"/>
<dbReference type="Pfam" id="PF00072">
    <property type="entry name" value="Response_reg"/>
    <property type="match status" value="1"/>
</dbReference>
<accession>A0ABW4QU41</accession>
<keyword evidence="5" id="KW-0597">Phosphoprotein</keyword>
<dbReference type="InterPro" id="IPR025943">
    <property type="entry name" value="Sigma_54_int_dom_ATP-bd_2"/>
</dbReference>
<feature type="modified residue" description="4-aspartylphosphate" evidence="5">
    <location>
        <position position="62"/>
    </location>
</feature>
<keyword evidence="1" id="KW-0547">Nucleotide-binding</keyword>
<dbReference type="Gene3D" id="3.40.50.300">
    <property type="entry name" value="P-loop containing nucleotide triphosphate hydrolases"/>
    <property type="match status" value="1"/>
</dbReference>
<dbReference type="Pfam" id="PF00158">
    <property type="entry name" value="Sigma54_activat"/>
    <property type="match status" value="1"/>
</dbReference>
<feature type="domain" description="Response regulatory" evidence="7">
    <location>
        <begin position="11"/>
        <end position="127"/>
    </location>
</feature>
<protein>
    <submittedName>
        <fullName evidence="8">Sigma-54-dependent transcriptional regulator</fullName>
    </submittedName>
</protein>
<dbReference type="InterPro" id="IPR027417">
    <property type="entry name" value="P-loop_NTPase"/>
</dbReference>
<dbReference type="Gene3D" id="1.10.8.60">
    <property type="match status" value="1"/>
</dbReference>
<dbReference type="PROSITE" id="PS50110">
    <property type="entry name" value="RESPONSE_REGULATORY"/>
    <property type="match status" value="1"/>
</dbReference>
<reference evidence="9" key="1">
    <citation type="journal article" date="2019" name="Int. J. Syst. Evol. Microbiol.">
        <title>The Global Catalogue of Microorganisms (GCM) 10K type strain sequencing project: providing services to taxonomists for standard genome sequencing and annotation.</title>
        <authorList>
            <consortium name="The Broad Institute Genomics Platform"/>
            <consortium name="The Broad Institute Genome Sequencing Center for Infectious Disease"/>
            <person name="Wu L."/>
            <person name="Ma J."/>
        </authorList>
    </citation>
    <scope>NUCLEOTIDE SEQUENCE [LARGE SCALE GENOMIC DNA]</scope>
    <source>
        <strain evidence="9">CGMCC 1.15795</strain>
    </source>
</reference>
<name>A0ABW4QU41_9BACT</name>
<evidence type="ECO:0000256" key="1">
    <source>
        <dbReference type="ARBA" id="ARBA00022741"/>
    </source>
</evidence>
<dbReference type="InterPro" id="IPR058031">
    <property type="entry name" value="AAA_lid_NorR"/>
</dbReference>
<dbReference type="InterPro" id="IPR011006">
    <property type="entry name" value="CheY-like_superfamily"/>
</dbReference>
<dbReference type="SMART" id="SM00448">
    <property type="entry name" value="REC"/>
    <property type="match status" value="1"/>
</dbReference>
<keyword evidence="9" id="KW-1185">Reference proteome</keyword>
<dbReference type="PANTHER" id="PTHR32071:SF121">
    <property type="entry name" value="SIGMA L-DEPENDENT TRANSCRIPTIONAL REGULATOR YQIR-RELATED"/>
    <property type="match status" value="1"/>
</dbReference>
<dbReference type="InterPro" id="IPR009057">
    <property type="entry name" value="Homeodomain-like_sf"/>
</dbReference>
<dbReference type="Gene3D" id="3.40.50.2300">
    <property type="match status" value="1"/>
</dbReference>
<evidence type="ECO:0000256" key="3">
    <source>
        <dbReference type="ARBA" id="ARBA00023015"/>
    </source>
</evidence>
<organism evidence="8 9">
    <name type="scientific">Hymenobacter bucti</name>
    <dbReference type="NCBI Taxonomy" id="1844114"/>
    <lineage>
        <taxon>Bacteria</taxon>
        <taxon>Pseudomonadati</taxon>
        <taxon>Bacteroidota</taxon>
        <taxon>Cytophagia</taxon>
        <taxon>Cytophagales</taxon>
        <taxon>Hymenobacteraceae</taxon>
        <taxon>Hymenobacter</taxon>
    </lineage>
</organism>
<dbReference type="Gene3D" id="1.10.10.60">
    <property type="entry name" value="Homeodomain-like"/>
    <property type="match status" value="1"/>
</dbReference>
<dbReference type="InterPro" id="IPR003593">
    <property type="entry name" value="AAA+_ATPase"/>
</dbReference>
<dbReference type="InterPro" id="IPR001789">
    <property type="entry name" value="Sig_transdc_resp-reg_receiver"/>
</dbReference>
<dbReference type="SUPFAM" id="SSF52540">
    <property type="entry name" value="P-loop containing nucleoside triphosphate hydrolases"/>
    <property type="match status" value="1"/>
</dbReference>
<dbReference type="EMBL" id="JBHUFD010000003">
    <property type="protein sequence ID" value="MFD1872946.1"/>
    <property type="molecule type" value="Genomic_DNA"/>
</dbReference>
<evidence type="ECO:0000256" key="2">
    <source>
        <dbReference type="ARBA" id="ARBA00022840"/>
    </source>
</evidence>
<evidence type="ECO:0000313" key="9">
    <source>
        <dbReference type="Proteomes" id="UP001597197"/>
    </source>
</evidence>
<evidence type="ECO:0000313" key="8">
    <source>
        <dbReference type="EMBL" id="MFD1872946.1"/>
    </source>
</evidence>
<dbReference type="InterPro" id="IPR002197">
    <property type="entry name" value="HTH_Fis"/>
</dbReference>
<dbReference type="SMART" id="SM00382">
    <property type="entry name" value="AAA"/>
    <property type="match status" value="1"/>
</dbReference>
<dbReference type="Pfam" id="PF25601">
    <property type="entry name" value="AAA_lid_14"/>
    <property type="match status" value="1"/>
</dbReference>
<keyword evidence="3" id="KW-0805">Transcription regulation</keyword>
<keyword evidence="2" id="KW-0067">ATP-binding</keyword>
<dbReference type="PRINTS" id="PR01590">
    <property type="entry name" value="HTHFIS"/>
</dbReference>
<feature type="domain" description="Sigma-54 factor interaction" evidence="6">
    <location>
        <begin position="152"/>
        <end position="381"/>
    </location>
</feature>
<keyword evidence="4" id="KW-0804">Transcription</keyword>
<dbReference type="SUPFAM" id="SSF46689">
    <property type="entry name" value="Homeodomain-like"/>
    <property type="match status" value="1"/>
</dbReference>
<dbReference type="Pfam" id="PF02954">
    <property type="entry name" value="HTH_8"/>
    <property type="match status" value="1"/>
</dbReference>
<dbReference type="CDD" id="cd00009">
    <property type="entry name" value="AAA"/>
    <property type="match status" value="1"/>
</dbReference>
<sequence length="456" mass="50494">MRAPDEMPEGTILLIDDEASLRRVVARVLEFEGYTVVQAPDARRGLESLRQHAGEVLVILCDVKLPDAHGVELLPRLRALAPLAEIILLTAYGTISDGVRAMKEGAFDYLTKGDSDDQLLVIVARALEKARLQHRVAELEKQIGARADFSTLIGSSAALQRAKALAERVAPTEATVLLEGPTGSGKELFAQAIHQASPRRGKPFVAVNCSAFPKDLLESELFGYRKGAFTGANSDKKGLFEEAHGGTLFLDEIGELDGGLQAKLLRVLETQEFYKLGDSKPTRGNVRLVAATNRNLRQEAEQGHFRPDLYYRLSVFVVAVPPLSERREDIQPLAEHFLHLYAARLRKRLRGLDAEFLRLLLAYDWRGNVRELKNVLERAVILADEELLTADTLPPEFQRPPAEAEAGPATTHNLRALEKQHIQQVLQEVAGNKTEAARQLGIGVKTLYRKLDEYGL</sequence>
<evidence type="ECO:0000259" key="6">
    <source>
        <dbReference type="PROSITE" id="PS50045"/>
    </source>
</evidence>
<dbReference type="PANTHER" id="PTHR32071">
    <property type="entry name" value="TRANSCRIPTIONAL REGULATORY PROTEIN"/>
    <property type="match status" value="1"/>
</dbReference>
<dbReference type="PROSITE" id="PS50045">
    <property type="entry name" value="SIGMA54_INTERACT_4"/>
    <property type="match status" value="1"/>
</dbReference>